<keyword evidence="14" id="KW-1185">Reference proteome</keyword>
<feature type="domain" description="PDZ" evidence="12">
    <location>
        <begin position="110"/>
        <end position="180"/>
    </location>
</feature>
<dbReference type="GO" id="GO:0016020">
    <property type="term" value="C:membrane"/>
    <property type="evidence" value="ECO:0007669"/>
    <property type="project" value="UniProtKB-SubCell"/>
</dbReference>
<dbReference type="Proteomes" id="UP000245125">
    <property type="component" value="Unassembled WGS sequence"/>
</dbReference>
<dbReference type="AlphaFoldDB" id="A0A2U3QK16"/>
<dbReference type="OrthoDB" id="9782003at2"/>
<evidence type="ECO:0000256" key="2">
    <source>
        <dbReference type="ARBA" id="ARBA00004141"/>
    </source>
</evidence>
<dbReference type="InterPro" id="IPR004387">
    <property type="entry name" value="Pept_M50_Zn"/>
</dbReference>
<keyword evidence="7 11" id="KW-0862">Zinc</keyword>
<evidence type="ECO:0000256" key="1">
    <source>
        <dbReference type="ARBA" id="ARBA00001947"/>
    </source>
</evidence>
<keyword evidence="6 11" id="KW-0378">Hydrolase</keyword>
<dbReference type="SMART" id="SM00228">
    <property type="entry name" value="PDZ"/>
    <property type="match status" value="1"/>
</dbReference>
<keyword evidence="10 11" id="KW-0472">Membrane</keyword>
<keyword evidence="8 11" id="KW-1133">Transmembrane helix</keyword>
<dbReference type="InterPro" id="IPR001478">
    <property type="entry name" value="PDZ"/>
</dbReference>
<feature type="transmembrane region" description="Helical" evidence="11">
    <location>
        <begin position="93"/>
        <end position="116"/>
    </location>
</feature>
<name>A0A2U3QK16_9BACT</name>
<dbReference type="CDD" id="cd06163">
    <property type="entry name" value="S2P-M50_PDZ_RseP-like"/>
    <property type="match status" value="1"/>
</dbReference>
<evidence type="ECO:0000256" key="5">
    <source>
        <dbReference type="ARBA" id="ARBA00022692"/>
    </source>
</evidence>
<dbReference type="GO" id="GO:0004222">
    <property type="term" value="F:metalloendopeptidase activity"/>
    <property type="evidence" value="ECO:0007669"/>
    <property type="project" value="InterPro"/>
</dbReference>
<dbReference type="PANTHER" id="PTHR42837:SF2">
    <property type="entry name" value="MEMBRANE METALLOPROTEASE ARASP2, CHLOROPLASTIC-RELATED"/>
    <property type="match status" value="1"/>
</dbReference>
<evidence type="ECO:0000256" key="8">
    <source>
        <dbReference type="ARBA" id="ARBA00022989"/>
    </source>
</evidence>
<dbReference type="CDD" id="cd23081">
    <property type="entry name" value="cpPDZ_EcRseP-like"/>
    <property type="match status" value="1"/>
</dbReference>
<dbReference type="SUPFAM" id="SSF50156">
    <property type="entry name" value="PDZ domain-like"/>
    <property type="match status" value="1"/>
</dbReference>
<dbReference type="InterPro" id="IPR041489">
    <property type="entry name" value="PDZ_6"/>
</dbReference>
<evidence type="ECO:0000256" key="10">
    <source>
        <dbReference type="ARBA" id="ARBA00023136"/>
    </source>
</evidence>
<comment type="subcellular location">
    <subcellularLocation>
        <location evidence="2">Membrane</location>
        <topology evidence="2">Multi-pass membrane protein</topology>
    </subcellularLocation>
</comment>
<proteinExistence type="inferred from homology"/>
<dbReference type="EMBL" id="OUUY01000119">
    <property type="protein sequence ID" value="SPQ01754.1"/>
    <property type="molecule type" value="Genomic_DNA"/>
</dbReference>
<feature type="transmembrane region" description="Helical" evidence="11">
    <location>
        <begin position="6"/>
        <end position="25"/>
    </location>
</feature>
<dbReference type="PANTHER" id="PTHR42837">
    <property type="entry name" value="REGULATOR OF SIGMA-E PROTEASE RSEP"/>
    <property type="match status" value="1"/>
</dbReference>
<dbReference type="Pfam" id="PF02163">
    <property type="entry name" value="Peptidase_M50"/>
    <property type="match status" value="1"/>
</dbReference>
<protein>
    <recommendedName>
        <fullName evidence="11">Zinc metalloprotease</fullName>
        <ecNumber evidence="11">3.4.24.-</ecNumber>
    </recommendedName>
</protein>
<feature type="transmembrane region" description="Helical" evidence="11">
    <location>
        <begin position="278"/>
        <end position="301"/>
    </location>
</feature>
<sequence length="356" mass="38719">MTVIYALLLLGVLIFVHELGHFIFAKMLRVKVLKFSLGFGPKLIGKAHGDTEYMISAVPLGGYVKMLGEEPGEELAETDKQRAFNFQPVWKRFIIVLAGPLFNLIFAAIVFFFIFMSGVPYLLPEVGEVTADSPAAGVGLIKGDVIVEIGDSPIKRWDDMTTVIHNSPGKELRLKIRRGAEVFVVAATPQKKAVKDLFGKSHEVGLIGIAPSGKTALKQEGVGSALVLSVQRTWELSALTVVFIAKLIQQIIPADTIGGPIMIFQMAGQQASQGASNYFMFMAIISINLGVLNILPIPLLDGGHLLFFGIEAIRRKPLNEKVLLVAQKVGLALLVALMVFALYNDILRLVTGKMLP</sequence>
<dbReference type="GO" id="GO:0006508">
    <property type="term" value="P:proteolysis"/>
    <property type="evidence" value="ECO:0007669"/>
    <property type="project" value="UniProtKB-KW"/>
</dbReference>
<dbReference type="GO" id="GO:0046872">
    <property type="term" value="F:metal ion binding"/>
    <property type="evidence" value="ECO:0007669"/>
    <property type="project" value="UniProtKB-KW"/>
</dbReference>
<keyword evidence="5 11" id="KW-0812">Transmembrane</keyword>
<evidence type="ECO:0000256" key="3">
    <source>
        <dbReference type="ARBA" id="ARBA00007931"/>
    </source>
</evidence>
<dbReference type="InterPro" id="IPR036034">
    <property type="entry name" value="PDZ_sf"/>
</dbReference>
<dbReference type="Gene3D" id="2.30.42.10">
    <property type="match status" value="1"/>
</dbReference>
<evidence type="ECO:0000259" key="12">
    <source>
        <dbReference type="SMART" id="SM00228"/>
    </source>
</evidence>
<evidence type="ECO:0000313" key="14">
    <source>
        <dbReference type="Proteomes" id="UP000245125"/>
    </source>
</evidence>
<evidence type="ECO:0000256" key="11">
    <source>
        <dbReference type="RuleBase" id="RU362031"/>
    </source>
</evidence>
<comment type="cofactor">
    <cofactor evidence="1 11">
        <name>Zn(2+)</name>
        <dbReference type="ChEBI" id="CHEBI:29105"/>
    </cofactor>
</comment>
<evidence type="ECO:0000256" key="7">
    <source>
        <dbReference type="ARBA" id="ARBA00022833"/>
    </source>
</evidence>
<evidence type="ECO:0000256" key="9">
    <source>
        <dbReference type="ARBA" id="ARBA00023049"/>
    </source>
</evidence>
<evidence type="ECO:0000256" key="4">
    <source>
        <dbReference type="ARBA" id="ARBA00022670"/>
    </source>
</evidence>
<dbReference type="NCBIfam" id="TIGR00054">
    <property type="entry name" value="RIP metalloprotease RseP"/>
    <property type="match status" value="1"/>
</dbReference>
<keyword evidence="4 13" id="KW-0645">Protease</keyword>
<gene>
    <name evidence="13" type="ORF">NBG4_70017</name>
</gene>
<evidence type="ECO:0000313" key="13">
    <source>
        <dbReference type="EMBL" id="SPQ01754.1"/>
    </source>
</evidence>
<keyword evidence="9 11" id="KW-0482">Metalloprotease</keyword>
<dbReference type="EC" id="3.4.24.-" evidence="11"/>
<organism evidence="13 14">
    <name type="scientific">Candidatus Sulfobium mesophilum</name>
    <dbReference type="NCBI Taxonomy" id="2016548"/>
    <lineage>
        <taxon>Bacteria</taxon>
        <taxon>Pseudomonadati</taxon>
        <taxon>Nitrospirota</taxon>
        <taxon>Nitrospiria</taxon>
        <taxon>Nitrospirales</taxon>
        <taxon>Nitrospiraceae</taxon>
        <taxon>Candidatus Sulfobium</taxon>
    </lineage>
</organism>
<comment type="similarity">
    <text evidence="3 11">Belongs to the peptidase M50B family.</text>
</comment>
<dbReference type="Pfam" id="PF17820">
    <property type="entry name" value="PDZ_6"/>
    <property type="match status" value="1"/>
</dbReference>
<reference evidence="14" key="1">
    <citation type="submission" date="2018-03" db="EMBL/GenBank/DDBJ databases">
        <authorList>
            <person name="Zecchin S."/>
        </authorList>
    </citation>
    <scope>NUCLEOTIDE SEQUENCE [LARGE SCALE GENOMIC DNA]</scope>
</reference>
<accession>A0A2U3QK16</accession>
<feature type="transmembrane region" description="Helical" evidence="11">
    <location>
        <begin position="322"/>
        <end position="343"/>
    </location>
</feature>
<dbReference type="InterPro" id="IPR008915">
    <property type="entry name" value="Peptidase_M50"/>
</dbReference>
<evidence type="ECO:0000256" key="6">
    <source>
        <dbReference type="ARBA" id="ARBA00022801"/>
    </source>
</evidence>
<keyword evidence="11" id="KW-0479">Metal-binding</keyword>